<gene>
    <name evidence="2" type="ORF">C1SCF055_LOCUS19622</name>
</gene>
<comment type="caution">
    <text evidence="2">The sequence shown here is derived from an EMBL/GenBank/DDBJ whole genome shotgun (WGS) entry which is preliminary data.</text>
</comment>
<name>A0A9P1FYH7_9DINO</name>
<keyword evidence="4" id="KW-1185">Reference proteome</keyword>
<evidence type="ECO:0008006" key="5">
    <source>
        <dbReference type="Google" id="ProtNLM"/>
    </source>
</evidence>
<reference evidence="3 4" key="2">
    <citation type="submission" date="2024-05" db="EMBL/GenBank/DDBJ databases">
        <authorList>
            <person name="Chen Y."/>
            <person name="Shah S."/>
            <person name="Dougan E. K."/>
            <person name="Thang M."/>
            <person name="Chan C."/>
        </authorList>
    </citation>
    <scope>NUCLEOTIDE SEQUENCE [LARGE SCALE GENOMIC DNA]</scope>
</reference>
<evidence type="ECO:0000313" key="2">
    <source>
        <dbReference type="EMBL" id="CAI3992826.1"/>
    </source>
</evidence>
<dbReference type="EMBL" id="CAMXCT020001764">
    <property type="protein sequence ID" value="CAL1146201.1"/>
    <property type="molecule type" value="Genomic_DNA"/>
</dbReference>
<dbReference type="Gene3D" id="1.25.40.10">
    <property type="entry name" value="Tetratricopeptide repeat domain"/>
    <property type="match status" value="1"/>
</dbReference>
<dbReference type="AlphaFoldDB" id="A0A9P1FYH7"/>
<dbReference type="InterPro" id="IPR002885">
    <property type="entry name" value="PPR_rpt"/>
</dbReference>
<feature type="repeat" description="PPR" evidence="1">
    <location>
        <begin position="170"/>
        <end position="204"/>
    </location>
</feature>
<sequence>MLPEVIAKLPTSTDLITDLFSTDDVANIDERRKVFASVTLVFKFIMGTAVVRTGEGDVLNMQPHLDAYPGILGVQHRGMDPDWNVAAISCLCRGDGLASWHCNAEESVARLLSPKFKKFQASRDVLSRILTTLLRDLAHAASASAASGADHAELAEEVLRYMLRGLVAADALHCNAVLDVFQQSFQWQKALEMLNTMKVIGVPPDTASLNT</sequence>
<dbReference type="PROSITE" id="PS51375">
    <property type="entry name" value="PPR"/>
    <property type="match status" value="1"/>
</dbReference>
<evidence type="ECO:0000313" key="4">
    <source>
        <dbReference type="Proteomes" id="UP001152797"/>
    </source>
</evidence>
<dbReference type="InterPro" id="IPR011990">
    <property type="entry name" value="TPR-like_helical_dom_sf"/>
</dbReference>
<feature type="non-terminal residue" evidence="2">
    <location>
        <position position="211"/>
    </location>
</feature>
<protein>
    <recommendedName>
        <fullName evidence="5">Pentatricopeptide repeat-containing protein</fullName>
    </recommendedName>
</protein>
<evidence type="ECO:0000256" key="1">
    <source>
        <dbReference type="PROSITE-ProRule" id="PRU00708"/>
    </source>
</evidence>
<reference evidence="2" key="1">
    <citation type="submission" date="2022-10" db="EMBL/GenBank/DDBJ databases">
        <authorList>
            <person name="Chen Y."/>
            <person name="Dougan E. K."/>
            <person name="Chan C."/>
            <person name="Rhodes N."/>
            <person name="Thang M."/>
        </authorList>
    </citation>
    <scope>NUCLEOTIDE SEQUENCE</scope>
</reference>
<organism evidence="2">
    <name type="scientific">Cladocopium goreaui</name>
    <dbReference type="NCBI Taxonomy" id="2562237"/>
    <lineage>
        <taxon>Eukaryota</taxon>
        <taxon>Sar</taxon>
        <taxon>Alveolata</taxon>
        <taxon>Dinophyceae</taxon>
        <taxon>Suessiales</taxon>
        <taxon>Symbiodiniaceae</taxon>
        <taxon>Cladocopium</taxon>
    </lineage>
</organism>
<evidence type="ECO:0000313" key="3">
    <source>
        <dbReference type="EMBL" id="CAL4780138.1"/>
    </source>
</evidence>
<accession>A0A9P1FYH7</accession>
<proteinExistence type="predicted"/>
<dbReference type="Proteomes" id="UP001152797">
    <property type="component" value="Unassembled WGS sequence"/>
</dbReference>
<dbReference type="EMBL" id="CAMXCT010001764">
    <property type="protein sequence ID" value="CAI3992826.1"/>
    <property type="molecule type" value="Genomic_DNA"/>
</dbReference>
<dbReference type="EMBL" id="CAMXCT030001764">
    <property type="protein sequence ID" value="CAL4780138.1"/>
    <property type="molecule type" value="Genomic_DNA"/>
</dbReference>